<dbReference type="InterPro" id="IPR053160">
    <property type="entry name" value="MFS_DHA3_Transporter"/>
</dbReference>
<dbReference type="PROSITE" id="PS00216">
    <property type="entry name" value="SUGAR_TRANSPORT_1"/>
    <property type="match status" value="1"/>
</dbReference>
<keyword evidence="3 5" id="KW-1133">Transmembrane helix</keyword>
<dbReference type="AlphaFoldDB" id="W6JTD4"/>
<evidence type="ECO:0000256" key="5">
    <source>
        <dbReference type="SAM" id="Phobius"/>
    </source>
</evidence>
<keyword evidence="2 5" id="KW-0812">Transmembrane</keyword>
<dbReference type="Proteomes" id="UP000035763">
    <property type="component" value="Unassembled WGS sequence"/>
</dbReference>
<dbReference type="GO" id="GO:0016020">
    <property type="term" value="C:membrane"/>
    <property type="evidence" value="ECO:0007669"/>
    <property type="project" value="UniProtKB-SubCell"/>
</dbReference>
<evidence type="ECO:0000313" key="7">
    <source>
        <dbReference type="Proteomes" id="UP000035763"/>
    </source>
</evidence>
<evidence type="ECO:0000256" key="3">
    <source>
        <dbReference type="ARBA" id="ARBA00022989"/>
    </source>
</evidence>
<dbReference type="GO" id="GO:0022857">
    <property type="term" value="F:transmembrane transporter activity"/>
    <property type="evidence" value="ECO:0007669"/>
    <property type="project" value="InterPro"/>
</dbReference>
<keyword evidence="4 5" id="KW-0472">Membrane</keyword>
<dbReference type="RefSeq" id="WP_048697976.1">
    <property type="nucleotide sequence ID" value="NZ_HG764815.1"/>
</dbReference>
<reference evidence="6 7" key="1">
    <citation type="journal article" date="2013" name="ISME J.">
        <title>A metabolic model for members of the genus Tetrasphaera involved in enhanced biological phosphorus removal.</title>
        <authorList>
            <person name="Kristiansen R."/>
            <person name="Nguyen H.T.T."/>
            <person name="Saunders A.M."/>
            <person name="Nielsen J.L."/>
            <person name="Wimmer R."/>
            <person name="Le V.Q."/>
            <person name="McIlroy S.J."/>
            <person name="Petrovski S."/>
            <person name="Seviour R.J."/>
            <person name="Calteau A."/>
            <person name="Nielsen K.L."/>
            <person name="Nielsen P.H."/>
        </authorList>
    </citation>
    <scope>NUCLEOTIDE SEQUENCE [LARGE SCALE GENOMIC DNA]</scope>
    <source>
        <strain evidence="6 7">Ben110</strain>
    </source>
</reference>
<dbReference type="InterPro" id="IPR005829">
    <property type="entry name" value="Sugar_transporter_CS"/>
</dbReference>
<feature type="transmembrane region" description="Helical" evidence="5">
    <location>
        <begin position="69"/>
        <end position="87"/>
    </location>
</feature>
<proteinExistence type="predicted"/>
<evidence type="ECO:0000256" key="4">
    <source>
        <dbReference type="ARBA" id="ARBA00023136"/>
    </source>
</evidence>
<dbReference type="PANTHER" id="PTHR23530:SF1">
    <property type="entry name" value="PERMEASE, MAJOR FACILITATOR SUPERFAMILY-RELATED"/>
    <property type="match status" value="1"/>
</dbReference>
<dbReference type="STRING" id="1193182.BN11_1770003"/>
<dbReference type="SUPFAM" id="SSF103473">
    <property type="entry name" value="MFS general substrate transporter"/>
    <property type="match status" value="1"/>
</dbReference>
<dbReference type="PANTHER" id="PTHR23530">
    <property type="entry name" value="TRANSPORT PROTEIN-RELATED"/>
    <property type="match status" value="1"/>
</dbReference>
<dbReference type="Gene3D" id="1.20.1250.20">
    <property type="entry name" value="MFS general substrate transporter like domains"/>
    <property type="match status" value="1"/>
</dbReference>
<gene>
    <name evidence="6" type="ORF">BN11_1770003</name>
</gene>
<keyword evidence="7" id="KW-1185">Reference proteome</keyword>
<feature type="transmembrane region" description="Helical" evidence="5">
    <location>
        <begin position="165"/>
        <end position="187"/>
    </location>
</feature>
<comment type="caution">
    <text evidence="6">The sequence shown here is derived from an EMBL/GenBank/DDBJ whole genome shotgun (WGS) entry which is preliminary data.</text>
</comment>
<feature type="transmembrane region" description="Helical" evidence="5">
    <location>
        <begin position="39"/>
        <end position="57"/>
    </location>
</feature>
<feature type="transmembrane region" description="Helical" evidence="5">
    <location>
        <begin position="350"/>
        <end position="372"/>
    </location>
</feature>
<feature type="transmembrane region" description="Helical" evidence="5">
    <location>
        <begin position="378"/>
        <end position="397"/>
    </location>
</feature>
<evidence type="ECO:0000256" key="1">
    <source>
        <dbReference type="ARBA" id="ARBA00004141"/>
    </source>
</evidence>
<dbReference type="InterPro" id="IPR036259">
    <property type="entry name" value="MFS_trans_sf"/>
</dbReference>
<sequence>MTTTTRYLVLTTLRWLPVGFTIPISILLPVSRGLSLSEVGLAFAAQGLLVLCLELPTGGLSDSWGRRPVLLLGSAFGIAASTMLVVADSFPTFVLVWALQGVFRALDSGPLEAWYVDATLAANPDAALEKGLSSGGAALSIAVASGALISGALVALDPPDGLNPLTLPAVIALGLVIVSTIGVATLMTEQRPRDTRLGVRDSIRAVPAIVRQGVGLLRGNRVLLALVSVELFWGFGMVSFENLTSVRLAELTDGPNAAAALMGPVTSGAWVTSALGAATIVLLSGRIGVASAAIILRLLQAGAVVAMGLVGGPAGLVVAFLAAYCVHGASNPLHMTLLHREVTGEHRSTVISVNSMAAMPASALGVIVLTALADRSSIAVSIVVGGVVLALAAPLYLPARRREQHLQLASQLDTTDVSTSEAQARKP</sequence>
<feature type="transmembrane region" description="Helical" evidence="5">
    <location>
        <begin position="7"/>
        <end position="27"/>
    </location>
</feature>
<dbReference type="EMBL" id="CAJA01000087">
    <property type="protein sequence ID" value="CCH72553.1"/>
    <property type="molecule type" value="Genomic_DNA"/>
</dbReference>
<protein>
    <submittedName>
        <fullName evidence="6">Major facilitator transporter</fullName>
    </submittedName>
</protein>
<evidence type="ECO:0000313" key="6">
    <source>
        <dbReference type="EMBL" id="CCH72553.1"/>
    </source>
</evidence>
<dbReference type="Pfam" id="PF07690">
    <property type="entry name" value="MFS_1"/>
    <property type="match status" value="1"/>
</dbReference>
<feature type="transmembrane region" description="Helical" evidence="5">
    <location>
        <begin position="260"/>
        <end position="283"/>
    </location>
</feature>
<organism evidence="6 7">
    <name type="scientific">Nostocoides australiense Ben110</name>
    <dbReference type="NCBI Taxonomy" id="1193182"/>
    <lineage>
        <taxon>Bacteria</taxon>
        <taxon>Bacillati</taxon>
        <taxon>Actinomycetota</taxon>
        <taxon>Actinomycetes</taxon>
        <taxon>Micrococcales</taxon>
        <taxon>Intrasporangiaceae</taxon>
        <taxon>Nostocoides</taxon>
    </lineage>
</organism>
<comment type="subcellular location">
    <subcellularLocation>
        <location evidence="1">Membrane</location>
        <topology evidence="1">Multi-pass membrane protein</topology>
    </subcellularLocation>
</comment>
<dbReference type="InterPro" id="IPR011701">
    <property type="entry name" value="MFS"/>
</dbReference>
<evidence type="ECO:0000256" key="2">
    <source>
        <dbReference type="ARBA" id="ARBA00022692"/>
    </source>
</evidence>
<name>W6JTD4_9MICO</name>
<accession>W6JTD4</accession>